<dbReference type="GO" id="GO:0006753">
    <property type="term" value="P:nucleoside phosphate metabolic process"/>
    <property type="evidence" value="ECO:0007669"/>
    <property type="project" value="TreeGrafter"/>
</dbReference>
<keyword evidence="2 3" id="KW-0378">Hydrolase</keyword>
<proteinExistence type="inferred from homology"/>
<comment type="similarity">
    <text evidence="3">Belongs to the Nudix hydrolase family.</text>
</comment>
<evidence type="ECO:0000313" key="6">
    <source>
        <dbReference type="Proteomes" id="UP000182624"/>
    </source>
</evidence>
<dbReference type="PANTHER" id="PTHR11839:SF18">
    <property type="entry name" value="NUDIX HYDROLASE DOMAIN-CONTAINING PROTEIN"/>
    <property type="match status" value="1"/>
</dbReference>
<keyword evidence="6" id="KW-1185">Reference proteome</keyword>
<dbReference type="GO" id="GO:0019693">
    <property type="term" value="P:ribose phosphate metabolic process"/>
    <property type="evidence" value="ECO:0007669"/>
    <property type="project" value="TreeGrafter"/>
</dbReference>
<evidence type="ECO:0000256" key="2">
    <source>
        <dbReference type="ARBA" id="ARBA00022801"/>
    </source>
</evidence>
<gene>
    <name evidence="5" type="ORF">SAMN04487928_1166</name>
</gene>
<comment type="cofactor">
    <cofactor evidence="1">
        <name>Mg(2+)</name>
        <dbReference type="ChEBI" id="CHEBI:18420"/>
    </cofactor>
</comment>
<evidence type="ECO:0000256" key="3">
    <source>
        <dbReference type="RuleBase" id="RU003476"/>
    </source>
</evidence>
<dbReference type="OrthoDB" id="9788922at2"/>
<feature type="domain" description="Nudix hydrolase" evidence="4">
    <location>
        <begin position="50"/>
        <end position="186"/>
    </location>
</feature>
<dbReference type="AlphaFoldDB" id="A0A1I5V8Z7"/>
<dbReference type="InterPro" id="IPR020476">
    <property type="entry name" value="Nudix_hydrolase"/>
</dbReference>
<accession>A0A1I5V8Z7</accession>
<dbReference type="PRINTS" id="PR00502">
    <property type="entry name" value="NUDIXFAMILY"/>
</dbReference>
<dbReference type="PROSITE" id="PS00893">
    <property type="entry name" value="NUDIX_BOX"/>
    <property type="match status" value="1"/>
</dbReference>
<dbReference type="CDD" id="cd03424">
    <property type="entry name" value="NUDIX_ADPRase_Nudt5_UGPPase_Nudt14"/>
    <property type="match status" value="1"/>
</dbReference>
<dbReference type="PANTHER" id="PTHR11839">
    <property type="entry name" value="UDP/ADP-SUGAR PYROPHOSPHATASE"/>
    <property type="match status" value="1"/>
</dbReference>
<organism evidence="5 6">
    <name type="scientific">Butyrivibrio proteoclasticus</name>
    <dbReference type="NCBI Taxonomy" id="43305"/>
    <lineage>
        <taxon>Bacteria</taxon>
        <taxon>Bacillati</taxon>
        <taxon>Bacillota</taxon>
        <taxon>Clostridia</taxon>
        <taxon>Lachnospirales</taxon>
        <taxon>Lachnospiraceae</taxon>
        <taxon>Butyrivibrio</taxon>
    </lineage>
</organism>
<dbReference type="Proteomes" id="UP000182624">
    <property type="component" value="Unassembled WGS sequence"/>
</dbReference>
<dbReference type="EMBL" id="FOXO01000016">
    <property type="protein sequence ID" value="SFQ03406.1"/>
    <property type="molecule type" value="Genomic_DNA"/>
</dbReference>
<dbReference type="SUPFAM" id="SSF55811">
    <property type="entry name" value="Nudix"/>
    <property type="match status" value="1"/>
</dbReference>
<protein>
    <submittedName>
        <fullName evidence="5">ADP-ribose pyrophosphatase</fullName>
    </submittedName>
</protein>
<sequence length="186" mass="21703">MEFEFLEKKEQGKFITRYDIHYKTVDEQEKVYEMISRNPDLKSREDLSNPKEDAVAIIMHDVTGEKILINKEFRMAPGEWVYNFPAGLIDEGENREQAARRELKEETGLDIVRIDEWWGKCYSAIGFSNERNACCVGVADGTFSKSTSTQEEIVPGWYTKEEVKKLLETEAFAVRTQAYCYMWVKK</sequence>
<name>A0A1I5V8Z7_9FIRM</name>
<evidence type="ECO:0000259" key="4">
    <source>
        <dbReference type="PROSITE" id="PS51462"/>
    </source>
</evidence>
<dbReference type="InterPro" id="IPR020084">
    <property type="entry name" value="NUDIX_hydrolase_CS"/>
</dbReference>
<dbReference type="GO" id="GO:0016462">
    <property type="term" value="F:pyrophosphatase activity"/>
    <property type="evidence" value="ECO:0007669"/>
    <property type="project" value="UniProtKB-ARBA"/>
</dbReference>
<dbReference type="Gene3D" id="3.90.79.10">
    <property type="entry name" value="Nucleoside Triphosphate Pyrophosphohydrolase"/>
    <property type="match status" value="1"/>
</dbReference>
<dbReference type="InterPro" id="IPR015797">
    <property type="entry name" value="NUDIX_hydrolase-like_dom_sf"/>
</dbReference>
<dbReference type="InterPro" id="IPR000086">
    <property type="entry name" value="NUDIX_hydrolase_dom"/>
</dbReference>
<dbReference type="PROSITE" id="PS51462">
    <property type="entry name" value="NUDIX"/>
    <property type="match status" value="1"/>
</dbReference>
<evidence type="ECO:0000256" key="1">
    <source>
        <dbReference type="ARBA" id="ARBA00001946"/>
    </source>
</evidence>
<dbReference type="RefSeq" id="WP_074888518.1">
    <property type="nucleotide sequence ID" value="NZ_FOXO01000016.1"/>
</dbReference>
<reference evidence="6" key="1">
    <citation type="submission" date="2016-10" db="EMBL/GenBank/DDBJ databases">
        <authorList>
            <person name="Varghese N."/>
            <person name="Submissions S."/>
        </authorList>
    </citation>
    <scope>NUCLEOTIDE SEQUENCE [LARGE SCALE GENOMIC DNA]</scope>
    <source>
        <strain evidence="6">P18</strain>
    </source>
</reference>
<dbReference type="GO" id="GO:0005829">
    <property type="term" value="C:cytosol"/>
    <property type="evidence" value="ECO:0007669"/>
    <property type="project" value="TreeGrafter"/>
</dbReference>
<dbReference type="Pfam" id="PF00293">
    <property type="entry name" value="NUDIX"/>
    <property type="match status" value="1"/>
</dbReference>
<evidence type="ECO:0000313" key="5">
    <source>
        <dbReference type="EMBL" id="SFQ03406.1"/>
    </source>
</evidence>